<dbReference type="PANTHER" id="PTHR10426:SF136">
    <property type="entry name" value="PROTEIN STRICTOSIDINE SYNTHASE-LIKE 9-LIKE"/>
    <property type="match status" value="1"/>
</dbReference>
<dbReference type="GO" id="GO:0005773">
    <property type="term" value="C:vacuole"/>
    <property type="evidence" value="ECO:0007669"/>
    <property type="project" value="UniProtKB-SubCell"/>
</dbReference>
<sequence>MGNMHPIFLVSFLVVQLLWLPIGSIGQPQGGAVPVTRLQLPLGASFPDTTAFNQAGRGPFTGISDGRILEYVNSSVGYVEFAIASPKRPKIICNGSITNPILQPICGRPLGLAFNHRTGQLFVVDTALGLAVVSPDGGNGTLLVTSAGGVGFKFLNGVDIDQDSEVVYFTDTSSKFTLSDIIKVLLTRDKTGRLLSYNPRTNESRVLLTGLAGPNGVAVSRDGSFLLFTEMVTNTIRRFWVTGPKANTTELFAQVEGLPDNIRINARGEVWVATTVNALLPTAVPVGLKFSEEGVLQQNTTFDIKFGSSLLLSDVNTFEDLRIRMPTANQVEGLSDDIRIIVRGDVWEATTVNAVLLTVAPAGLKLSEKDFQLVPSANPQRSMPVTQLPLPANAIGPEALAFNQNVTFAEVNGFDGTLYLGFLNQRFGRTLYL</sequence>
<dbReference type="GO" id="GO:0016787">
    <property type="term" value="F:hydrolase activity"/>
    <property type="evidence" value="ECO:0007669"/>
    <property type="project" value="TreeGrafter"/>
</dbReference>
<dbReference type="Pfam" id="PF03088">
    <property type="entry name" value="Str_synth"/>
    <property type="match status" value="1"/>
</dbReference>
<dbReference type="STRING" id="22663.A0A2I0KPT2"/>
<evidence type="ECO:0000313" key="7">
    <source>
        <dbReference type="EMBL" id="PKI70350.1"/>
    </source>
</evidence>
<gene>
    <name evidence="7" type="ORF">CRG98_009230</name>
</gene>
<keyword evidence="8" id="KW-1185">Reference proteome</keyword>
<proteinExistence type="inferred from homology"/>
<evidence type="ECO:0000256" key="2">
    <source>
        <dbReference type="ARBA" id="ARBA00009191"/>
    </source>
</evidence>
<keyword evidence="5" id="KW-0732">Signal</keyword>
<dbReference type="Gene3D" id="2.120.10.30">
    <property type="entry name" value="TolB, C-terminal domain"/>
    <property type="match status" value="1"/>
</dbReference>
<keyword evidence="4" id="KW-0325">Glycoprotein</keyword>
<dbReference type="GO" id="GO:0012505">
    <property type="term" value="C:endomembrane system"/>
    <property type="evidence" value="ECO:0007669"/>
    <property type="project" value="TreeGrafter"/>
</dbReference>
<evidence type="ECO:0000256" key="4">
    <source>
        <dbReference type="ARBA" id="ARBA00023180"/>
    </source>
</evidence>
<protein>
    <recommendedName>
        <fullName evidence="6">Strictosidine synthase conserved region domain-containing protein</fullName>
    </recommendedName>
</protein>
<evidence type="ECO:0000259" key="6">
    <source>
        <dbReference type="Pfam" id="PF03088"/>
    </source>
</evidence>
<dbReference type="PANTHER" id="PTHR10426">
    <property type="entry name" value="STRICTOSIDINE SYNTHASE-RELATED"/>
    <property type="match status" value="1"/>
</dbReference>
<dbReference type="AlphaFoldDB" id="A0A2I0KPT2"/>
<comment type="caution">
    <text evidence="7">The sequence shown here is derived from an EMBL/GenBank/DDBJ whole genome shotgun (WGS) entry which is preliminary data.</text>
</comment>
<comment type="subcellular location">
    <subcellularLocation>
        <location evidence="1">Vacuole</location>
    </subcellularLocation>
</comment>
<reference evidence="7 8" key="1">
    <citation type="submission" date="2017-11" db="EMBL/GenBank/DDBJ databases">
        <title>De-novo sequencing of pomegranate (Punica granatum L.) genome.</title>
        <authorList>
            <person name="Akparov Z."/>
            <person name="Amiraslanov A."/>
            <person name="Hajiyeva S."/>
            <person name="Abbasov M."/>
            <person name="Kaur K."/>
            <person name="Hamwieh A."/>
            <person name="Solovyev V."/>
            <person name="Salamov A."/>
            <person name="Braich B."/>
            <person name="Kosarev P."/>
            <person name="Mahmoud A."/>
            <person name="Hajiyev E."/>
            <person name="Babayeva S."/>
            <person name="Izzatullayeva V."/>
            <person name="Mammadov A."/>
            <person name="Mammadov A."/>
            <person name="Sharifova S."/>
            <person name="Ojaghi J."/>
            <person name="Eynullazada K."/>
            <person name="Bayramov B."/>
            <person name="Abdulazimova A."/>
            <person name="Shahmuradov I."/>
        </authorList>
    </citation>
    <scope>NUCLEOTIDE SEQUENCE [LARGE SCALE GENOMIC DNA]</scope>
    <source>
        <strain evidence="8">cv. AG2017</strain>
        <tissue evidence="7">Leaf</tissue>
    </source>
</reference>
<dbReference type="Proteomes" id="UP000233551">
    <property type="component" value="Unassembled WGS sequence"/>
</dbReference>
<comment type="similarity">
    <text evidence="2">Belongs to the strictosidine synthase family.</text>
</comment>
<dbReference type="SUPFAM" id="SSF63829">
    <property type="entry name" value="Calcium-dependent phosphotriesterase"/>
    <property type="match status" value="1"/>
</dbReference>
<feature type="signal peptide" evidence="5">
    <location>
        <begin position="1"/>
        <end position="26"/>
    </location>
</feature>
<name>A0A2I0KPT2_PUNGR</name>
<organism evidence="7 8">
    <name type="scientific">Punica granatum</name>
    <name type="common">Pomegranate</name>
    <dbReference type="NCBI Taxonomy" id="22663"/>
    <lineage>
        <taxon>Eukaryota</taxon>
        <taxon>Viridiplantae</taxon>
        <taxon>Streptophyta</taxon>
        <taxon>Embryophyta</taxon>
        <taxon>Tracheophyta</taxon>
        <taxon>Spermatophyta</taxon>
        <taxon>Magnoliopsida</taxon>
        <taxon>eudicotyledons</taxon>
        <taxon>Gunneridae</taxon>
        <taxon>Pentapetalae</taxon>
        <taxon>rosids</taxon>
        <taxon>malvids</taxon>
        <taxon>Myrtales</taxon>
        <taxon>Lythraceae</taxon>
        <taxon>Punica</taxon>
    </lineage>
</organism>
<feature type="domain" description="Strictosidine synthase conserved region" evidence="6">
    <location>
        <begin position="156"/>
        <end position="243"/>
    </location>
</feature>
<keyword evidence="3" id="KW-0926">Vacuole</keyword>
<feature type="chain" id="PRO_5014172257" description="Strictosidine synthase conserved region domain-containing protein" evidence="5">
    <location>
        <begin position="27"/>
        <end position="433"/>
    </location>
</feature>
<evidence type="ECO:0000256" key="1">
    <source>
        <dbReference type="ARBA" id="ARBA00004116"/>
    </source>
</evidence>
<accession>A0A2I0KPT2</accession>
<evidence type="ECO:0000256" key="5">
    <source>
        <dbReference type="SAM" id="SignalP"/>
    </source>
</evidence>
<dbReference type="InterPro" id="IPR018119">
    <property type="entry name" value="Strictosidine_synth_cons-reg"/>
</dbReference>
<dbReference type="EMBL" id="PGOL01000459">
    <property type="protein sequence ID" value="PKI70350.1"/>
    <property type="molecule type" value="Genomic_DNA"/>
</dbReference>
<dbReference type="InterPro" id="IPR011042">
    <property type="entry name" value="6-blade_b-propeller_TolB-like"/>
</dbReference>
<evidence type="ECO:0000313" key="8">
    <source>
        <dbReference type="Proteomes" id="UP000233551"/>
    </source>
</evidence>
<evidence type="ECO:0000256" key="3">
    <source>
        <dbReference type="ARBA" id="ARBA00022554"/>
    </source>
</evidence>